<evidence type="ECO:0000259" key="13">
    <source>
        <dbReference type="Pfam" id="PF00370"/>
    </source>
</evidence>
<dbReference type="AlphaFoldDB" id="A0A8K0C8T3"/>
<dbReference type="NCBIfam" id="NF000756">
    <property type="entry name" value="PRK00047.1"/>
    <property type="match status" value="1"/>
</dbReference>
<reference evidence="15" key="1">
    <citation type="submission" date="2019-08" db="EMBL/GenBank/DDBJ databases">
        <title>The genome of the North American firefly Photinus pyralis.</title>
        <authorList>
            <consortium name="Photinus pyralis genome working group"/>
            <person name="Fallon T.R."/>
            <person name="Sander Lower S.E."/>
            <person name="Weng J.-K."/>
        </authorList>
    </citation>
    <scope>NUCLEOTIDE SEQUENCE</scope>
    <source>
        <strain evidence="15">TRF0915ILg1</strain>
        <tissue evidence="15">Whole body</tissue>
    </source>
</reference>
<dbReference type="InterPro" id="IPR000577">
    <property type="entry name" value="Carb_kinase_FGGY"/>
</dbReference>
<dbReference type="GO" id="GO:0019563">
    <property type="term" value="P:glycerol catabolic process"/>
    <property type="evidence" value="ECO:0007669"/>
    <property type="project" value="UniProtKB-UniPathway"/>
</dbReference>
<dbReference type="FunFam" id="3.30.420.40:FF:000177">
    <property type="entry name" value="Glycerol kinase"/>
    <property type="match status" value="1"/>
</dbReference>
<dbReference type="InterPro" id="IPR018483">
    <property type="entry name" value="Carb_kinase_FGGY_CS"/>
</dbReference>
<name>A0A8K0C8T3_IGNLU</name>
<accession>A0A8K0C8T3</accession>
<dbReference type="UniPathway" id="UPA00618">
    <property type="reaction ID" value="UER00672"/>
</dbReference>
<dbReference type="SUPFAM" id="SSF53067">
    <property type="entry name" value="Actin-like ATPase domain"/>
    <property type="match status" value="2"/>
</dbReference>
<keyword evidence="7" id="KW-0319">Glycerol metabolism</keyword>
<dbReference type="PROSITE" id="PS00933">
    <property type="entry name" value="FGGY_KINASES_1"/>
    <property type="match status" value="1"/>
</dbReference>
<evidence type="ECO:0000256" key="7">
    <source>
        <dbReference type="ARBA" id="ARBA00022798"/>
    </source>
</evidence>
<keyword evidence="16" id="KW-1185">Reference proteome</keyword>
<evidence type="ECO:0000313" key="16">
    <source>
        <dbReference type="Proteomes" id="UP000801492"/>
    </source>
</evidence>
<feature type="domain" description="Carbohydrate kinase FGGY N-terminal" evidence="13">
    <location>
        <begin position="13"/>
        <end position="265"/>
    </location>
</feature>
<dbReference type="PANTHER" id="PTHR10196:SF82">
    <property type="entry name" value="GLYCEROL KINASE"/>
    <property type="match status" value="1"/>
</dbReference>
<keyword evidence="5" id="KW-0547">Nucleotide-binding</keyword>
<dbReference type="PIRSF" id="PIRSF000538">
    <property type="entry name" value="GlpK"/>
    <property type="match status" value="1"/>
</dbReference>
<keyword evidence="8" id="KW-0067">ATP-binding</keyword>
<evidence type="ECO:0000256" key="10">
    <source>
        <dbReference type="ARBA" id="ARBA00052101"/>
    </source>
</evidence>
<dbReference type="InterPro" id="IPR005999">
    <property type="entry name" value="Glycerol_kin"/>
</dbReference>
<dbReference type="EMBL" id="VTPC01090883">
    <property type="protein sequence ID" value="KAF2880941.1"/>
    <property type="molecule type" value="Genomic_DNA"/>
</dbReference>
<dbReference type="Gene3D" id="3.30.420.40">
    <property type="match status" value="2"/>
</dbReference>
<dbReference type="GO" id="GO:0006641">
    <property type="term" value="P:triglyceride metabolic process"/>
    <property type="evidence" value="ECO:0007669"/>
    <property type="project" value="TreeGrafter"/>
</dbReference>
<keyword evidence="4 12" id="KW-0808">Transferase</keyword>
<evidence type="ECO:0000256" key="5">
    <source>
        <dbReference type="ARBA" id="ARBA00022741"/>
    </source>
</evidence>
<dbReference type="GO" id="GO:0005524">
    <property type="term" value="F:ATP binding"/>
    <property type="evidence" value="ECO:0007669"/>
    <property type="project" value="UniProtKB-KW"/>
</dbReference>
<feature type="domain" description="Carbohydrate kinase FGGY C-terminal" evidence="14">
    <location>
        <begin position="275"/>
        <end position="467"/>
    </location>
</feature>
<evidence type="ECO:0000256" key="11">
    <source>
        <dbReference type="ARBA" id="ARBA00071571"/>
    </source>
</evidence>
<keyword evidence="6 12" id="KW-0418">Kinase</keyword>
<dbReference type="Proteomes" id="UP000801492">
    <property type="component" value="Unassembled WGS sequence"/>
</dbReference>
<evidence type="ECO:0000256" key="6">
    <source>
        <dbReference type="ARBA" id="ARBA00022777"/>
    </source>
</evidence>
<evidence type="ECO:0000256" key="9">
    <source>
        <dbReference type="ARBA" id="ARBA00043149"/>
    </source>
</evidence>
<dbReference type="InterPro" id="IPR018485">
    <property type="entry name" value="FGGY_C"/>
</dbReference>
<evidence type="ECO:0000313" key="15">
    <source>
        <dbReference type="EMBL" id="KAF2880941.1"/>
    </source>
</evidence>
<dbReference type="PROSITE" id="PS00445">
    <property type="entry name" value="FGGY_KINASES_2"/>
    <property type="match status" value="1"/>
</dbReference>
<dbReference type="Pfam" id="PF02782">
    <property type="entry name" value="FGGY_C"/>
    <property type="match status" value="1"/>
</dbReference>
<dbReference type="OrthoDB" id="5422795at2759"/>
<dbReference type="InterPro" id="IPR018484">
    <property type="entry name" value="FGGY_N"/>
</dbReference>
<dbReference type="InterPro" id="IPR043129">
    <property type="entry name" value="ATPase_NBD"/>
</dbReference>
<dbReference type="EC" id="2.7.1.30" evidence="3"/>
<dbReference type="InterPro" id="IPR042018">
    <property type="entry name" value="GK1-3_metazoan-type"/>
</dbReference>
<comment type="pathway">
    <text evidence="1">Polyol metabolism; glycerol degradation via glycerol kinase pathway; sn-glycerol 3-phosphate from glycerol: step 1/1.</text>
</comment>
<evidence type="ECO:0000256" key="3">
    <source>
        <dbReference type="ARBA" id="ARBA00012099"/>
    </source>
</evidence>
<comment type="caution">
    <text evidence="15">The sequence shown here is derived from an EMBL/GenBank/DDBJ whole genome shotgun (WGS) entry which is preliminary data.</text>
</comment>
<evidence type="ECO:0000259" key="14">
    <source>
        <dbReference type="Pfam" id="PF02782"/>
    </source>
</evidence>
<evidence type="ECO:0000256" key="4">
    <source>
        <dbReference type="ARBA" id="ARBA00022679"/>
    </source>
</evidence>
<comment type="catalytic activity">
    <reaction evidence="10">
        <text>glycerol + ATP = sn-glycerol 3-phosphate + ADP + H(+)</text>
        <dbReference type="Rhea" id="RHEA:21644"/>
        <dbReference type="ChEBI" id="CHEBI:15378"/>
        <dbReference type="ChEBI" id="CHEBI:17754"/>
        <dbReference type="ChEBI" id="CHEBI:30616"/>
        <dbReference type="ChEBI" id="CHEBI:57597"/>
        <dbReference type="ChEBI" id="CHEBI:456216"/>
        <dbReference type="EC" id="2.7.1.30"/>
    </reaction>
</comment>
<dbReference type="CDD" id="cd07792">
    <property type="entry name" value="ASKHA_NBD_FGGY_GK1-3-like"/>
    <property type="match status" value="1"/>
</dbReference>
<sequence>MPSERHSAKTSLIGAIDEGTSSARFILFKAGTAEVVASHQQELSQKFPQEGWVEQDPLEILNVVTLCIKRTIEKLESLGGSASDIVAIGVTNQRESTIVWDKTTGLPLHNSIVWLDMRTASTVEQLLETVPNNTKNKNYLKPLCGLPLSPYFSAIKLKWLQENVPKVKKAMVEEKCLFGTVDSWLIWNLTGGIHITDVTNASRTMLMNIETLKWDPVLLRFFDLPASVLPSIKSSSEVYGTVKSGPLKGIPISGCLGDQQSALVGQQCLRRGEAKATYGTGCFLLYNTGTAKVTSAHGLLTTVAYQMGPNEPAVYALEGSVAVAGAALTWLRDNMSILPKFSDAEGIAEEAELVDGGDVYFVPAFSGLYAPYWQQDARGVICGITEDTQSSHIVRATLEAVCFQVRDILEAMNKDYGSTLAQLRVDGGMTANSLLMQLQADLAGVSIVKPDMAESTALGAAMVAGAAVGYWNIAESNIEIPLKVWNSRTIEDERDVRYSRWKMAVERSMGWDS</sequence>
<protein>
    <recommendedName>
        <fullName evidence="11">Probable glycerol kinase</fullName>
        <ecNumber evidence="3">2.7.1.30</ecNumber>
    </recommendedName>
    <alternativeName>
        <fullName evidence="9">ATP:glycerol 3-phosphotransferase</fullName>
    </alternativeName>
</protein>
<gene>
    <name evidence="15" type="ORF">ILUMI_25222</name>
</gene>
<evidence type="ECO:0000256" key="8">
    <source>
        <dbReference type="ARBA" id="ARBA00022840"/>
    </source>
</evidence>
<dbReference type="GO" id="GO:0046167">
    <property type="term" value="P:glycerol-3-phosphate biosynthetic process"/>
    <property type="evidence" value="ECO:0007669"/>
    <property type="project" value="TreeGrafter"/>
</dbReference>
<organism evidence="15 16">
    <name type="scientific">Ignelater luminosus</name>
    <name type="common">Cucubano</name>
    <name type="synonym">Pyrophorus luminosus</name>
    <dbReference type="NCBI Taxonomy" id="2038154"/>
    <lineage>
        <taxon>Eukaryota</taxon>
        <taxon>Metazoa</taxon>
        <taxon>Ecdysozoa</taxon>
        <taxon>Arthropoda</taxon>
        <taxon>Hexapoda</taxon>
        <taxon>Insecta</taxon>
        <taxon>Pterygota</taxon>
        <taxon>Neoptera</taxon>
        <taxon>Endopterygota</taxon>
        <taxon>Coleoptera</taxon>
        <taxon>Polyphaga</taxon>
        <taxon>Elateriformia</taxon>
        <taxon>Elateroidea</taxon>
        <taxon>Elateridae</taxon>
        <taxon>Agrypninae</taxon>
        <taxon>Pyrophorini</taxon>
        <taxon>Ignelater</taxon>
    </lineage>
</organism>
<evidence type="ECO:0000256" key="2">
    <source>
        <dbReference type="ARBA" id="ARBA00009156"/>
    </source>
</evidence>
<dbReference type="GO" id="GO:0005739">
    <property type="term" value="C:mitochondrion"/>
    <property type="evidence" value="ECO:0007669"/>
    <property type="project" value="TreeGrafter"/>
</dbReference>
<dbReference type="FunFam" id="3.30.420.40:FF:000108">
    <property type="entry name" value="Glycerol kinase, glycosomal"/>
    <property type="match status" value="1"/>
</dbReference>
<evidence type="ECO:0000256" key="1">
    <source>
        <dbReference type="ARBA" id="ARBA00005190"/>
    </source>
</evidence>
<dbReference type="NCBIfam" id="TIGR01311">
    <property type="entry name" value="glycerol_kin"/>
    <property type="match status" value="1"/>
</dbReference>
<proteinExistence type="inferred from homology"/>
<dbReference type="GO" id="GO:0004370">
    <property type="term" value="F:glycerol kinase activity"/>
    <property type="evidence" value="ECO:0007669"/>
    <property type="project" value="UniProtKB-EC"/>
</dbReference>
<dbReference type="PANTHER" id="PTHR10196">
    <property type="entry name" value="SUGAR KINASE"/>
    <property type="match status" value="1"/>
</dbReference>
<comment type="similarity">
    <text evidence="2 12">Belongs to the FGGY kinase family.</text>
</comment>
<dbReference type="Pfam" id="PF00370">
    <property type="entry name" value="FGGY_N"/>
    <property type="match status" value="1"/>
</dbReference>
<evidence type="ECO:0000256" key="12">
    <source>
        <dbReference type="RuleBase" id="RU003733"/>
    </source>
</evidence>